<sequence length="216" mass="24317">MTDAFLVTKPSIYADLLKYVEKDASFLNDLIRPTRRSMFGMPVVVHDSVYFPTTVTKAKEPTIYTNNLGLTPIQLSSALRAGTVIAIRDGYARSDTPVWYRASSGPEYREKGGIWQTMQMYPDAYSIAKPAVKQGVATVVPSVDYTKVDLQQVRLGDGYLVSPANPPQYLWFYNSLTQRAERHVALEKVGSIRTSPHLWFRNEPKITPGRFVGYTD</sequence>
<evidence type="ECO:0000313" key="2">
    <source>
        <dbReference type="Proteomes" id="UP001218127"/>
    </source>
</evidence>
<gene>
    <name evidence="1" type="primary">ERS_gp007</name>
</gene>
<dbReference type="Proteomes" id="UP001218127">
    <property type="component" value="Segment"/>
</dbReference>
<proteinExistence type="predicted"/>
<name>A0AAF0B8G7_9CAUD</name>
<reference evidence="2" key="1">
    <citation type="journal article" date="2024" name="Viruses">
        <title>New Genera and Species of Caulobacter and Brevundimonas Bacteriophages Provide Insights into Phage Genome Evolution.</title>
        <authorList>
            <person name="Ely B."/>
            <person name="Hils M."/>
            <person name="Clarke A."/>
            <person name="Albert M."/>
            <person name="Holness N."/>
            <person name="Lenski J."/>
            <person name="Mohammadi T."/>
        </authorList>
    </citation>
    <scope>NUCLEOTIDE SEQUENCE [LARGE SCALE GENOMIC DNA]</scope>
</reference>
<protein>
    <submittedName>
        <fullName evidence="1">Uncharacterized protein</fullName>
    </submittedName>
</protein>
<dbReference type="EMBL" id="OQ137560">
    <property type="protein sequence ID" value="WCA46255.1"/>
    <property type="molecule type" value="Genomic_DNA"/>
</dbReference>
<organism evidence="1 2">
    <name type="scientific">Caulobacter phage ERS</name>
    <dbReference type="NCBI Taxonomy" id="3020392"/>
    <lineage>
        <taxon>Viruses</taxon>
        <taxon>Duplodnaviria</taxon>
        <taxon>Heunggongvirae</taxon>
        <taxon>Uroviricota</taxon>
        <taxon>Caudoviricetes</taxon>
        <taxon>Autographivirales</taxon>
        <taxon>Autonotataviridae</taxon>
        <taxon>Percyvirus</taxon>
        <taxon>Percyvirus ERS</taxon>
    </lineage>
</organism>
<keyword evidence="2" id="KW-1185">Reference proteome</keyword>
<accession>A0AAF0B8G7</accession>
<evidence type="ECO:0000313" key="1">
    <source>
        <dbReference type="EMBL" id="WCA46255.1"/>
    </source>
</evidence>